<evidence type="ECO:0000313" key="4">
    <source>
        <dbReference type="Proteomes" id="UP000267096"/>
    </source>
</evidence>
<evidence type="ECO:0000256" key="1">
    <source>
        <dbReference type="ARBA" id="ARBA00022553"/>
    </source>
</evidence>
<proteinExistence type="predicted"/>
<feature type="domain" description="R3H" evidence="2">
    <location>
        <begin position="3"/>
        <end position="82"/>
    </location>
</feature>
<dbReference type="AlphaFoldDB" id="A0A3P6Q0S6"/>
<dbReference type="OrthoDB" id="278430at2759"/>
<dbReference type="EMBL" id="UYRR01011145">
    <property type="protein sequence ID" value="VDK25781.1"/>
    <property type="molecule type" value="Genomic_DNA"/>
</dbReference>
<accession>A0A3P6Q0S6</accession>
<name>A0A3P6Q0S6_ANISI</name>
<organism evidence="3 4">
    <name type="scientific">Anisakis simplex</name>
    <name type="common">Herring worm</name>
    <dbReference type="NCBI Taxonomy" id="6269"/>
    <lineage>
        <taxon>Eukaryota</taxon>
        <taxon>Metazoa</taxon>
        <taxon>Ecdysozoa</taxon>
        <taxon>Nematoda</taxon>
        <taxon>Chromadorea</taxon>
        <taxon>Rhabditida</taxon>
        <taxon>Spirurina</taxon>
        <taxon>Ascaridomorpha</taxon>
        <taxon>Ascaridoidea</taxon>
        <taxon>Anisakidae</taxon>
        <taxon>Anisakis</taxon>
        <taxon>Anisakis simplex complex</taxon>
    </lineage>
</organism>
<dbReference type="CDD" id="cd02642">
    <property type="entry name" value="R3H_encore_like"/>
    <property type="match status" value="1"/>
</dbReference>
<dbReference type="GO" id="GO:0003676">
    <property type="term" value="F:nucleic acid binding"/>
    <property type="evidence" value="ECO:0007669"/>
    <property type="project" value="UniProtKB-UniRule"/>
</dbReference>
<reference evidence="3 4" key="1">
    <citation type="submission" date="2018-11" db="EMBL/GenBank/DDBJ databases">
        <authorList>
            <consortium name="Pathogen Informatics"/>
        </authorList>
    </citation>
    <scope>NUCLEOTIDE SEQUENCE [LARGE SCALE GENOMIC DNA]</scope>
</reference>
<dbReference type="InterPro" id="IPR001374">
    <property type="entry name" value="R3H_dom"/>
</dbReference>
<feature type="non-terminal residue" evidence="3">
    <location>
        <position position="154"/>
    </location>
</feature>
<evidence type="ECO:0000259" key="2">
    <source>
        <dbReference type="PROSITE" id="PS51061"/>
    </source>
</evidence>
<dbReference type="PANTHER" id="PTHR15672:SF8">
    <property type="entry name" value="PROTEIN ENCORE"/>
    <property type="match status" value="1"/>
</dbReference>
<dbReference type="PANTHER" id="PTHR15672">
    <property type="entry name" value="CAMP-REGULATED PHOSPHOPROTEIN 21 RELATED R3H DOMAIN CONTAINING PROTEIN"/>
    <property type="match status" value="1"/>
</dbReference>
<dbReference type="PROSITE" id="PS51061">
    <property type="entry name" value="R3H"/>
    <property type="match status" value="1"/>
</dbReference>
<dbReference type="Gene3D" id="3.30.1370.50">
    <property type="entry name" value="R3H-like domain"/>
    <property type="match status" value="1"/>
</dbReference>
<dbReference type="SUPFAM" id="SSF82708">
    <property type="entry name" value="R3H domain"/>
    <property type="match status" value="1"/>
</dbReference>
<dbReference type="InterPro" id="IPR051937">
    <property type="entry name" value="R3H_domain_containing"/>
</dbReference>
<keyword evidence="4" id="KW-1185">Reference proteome</keyword>
<dbReference type="InterPro" id="IPR036867">
    <property type="entry name" value="R3H_dom_sf"/>
</dbReference>
<keyword evidence="1" id="KW-0597">Phosphoprotein</keyword>
<gene>
    <name evidence="3" type="ORF">ASIM_LOCUS5589</name>
</gene>
<protein>
    <recommendedName>
        <fullName evidence="2">R3H domain-containing protein</fullName>
    </recommendedName>
</protein>
<dbReference type="Pfam" id="PF01424">
    <property type="entry name" value="R3H"/>
    <property type="match status" value="1"/>
</dbReference>
<evidence type="ECO:0000313" key="3">
    <source>
        <dbReference type="EMBL" id="VDK25781.1"/>
    </source>
</evidence>
<sequence>MSVKFSLMLQQESLSFSDDSWKRMNWTAICSKMTNFRRHSQKFPMMSSYNRMLVHRVAAFFGLDHNVDQNGTAVVVNKTKQTRVFVDCLLNSLSLHTLLLLFLCINSEKWCGRECLNEELLFNRRAHSFEIGDCRERMISNVKSQLPYNSNQLH</sequence>
<dbReference type="Proteomes" id="UP000267096">
    <property type="component" value="Unassembled WGS sequence"/>
</dbReference>